<dbReference type="AlphaFoldDB" id="A0A0R3T1S0"/>
<accession>A0A0R3T1S0</accession>
<gene>
    <name evidence="1" type="ORF">HNAJ_LOCUS836</name>
</gene>
<name>A0A0R3T1S0_RODNA</name>
<dbReference type="EMBL" id="UZAE01000264">
    <property type="protein sequence ID" value="VDN96695.1"/>
    <property type="molecule type" value="Genomic_DNA"/>
</dbReference>
<protein>
    <submittedName>
        <fullName evidence="1 3">Uncharacterized protein</fullName>
    </submittedName>
</protein>
<keyword evidence="2" id="KW-1185">Reference proteome</keyword>
<evidence type="ECO:0000313" key="1">
    <source>
        <dbReference type="EMBL" id="VDN96695.1"/>
    </source>
</evidence>
<evidence type="ECO:0000313" key="2">
    <source>
        <dbReference type="Proteomes" id="UP000278807"/>
    </source>
</evidence>
<evidence type="ECO:0000313" key="3">
    <source>
        <dbReference type="WBParaSite" id="HNAJ_0000083601-mRNA-1"/>
    </source>
</evidence>
<organism evidence="3">
    <name type="scientific">Rodentolepis nana</name>
    <name type="common">Dwarf tapeworm</name>
    <name type="synonym">Hymenolepis nana</name>
    <dbReference type="NCBI Taxonomy" id="102285"/>
    <lineage>
        <taxon>Eukaryota</taxon>
        <taxon>Metazoa</taxon>
        <taxon>Spiralia</taxon>
        <taxon>Lophotrochozoa</taxon>
        <taxon>Platyhelminthes</taxon>
        <taxon>Cestoda</taxon>
        <taxon>Eucestoda</taxon>
        <taxon>Cyclophyllidea</taxon>
        <taxon>Hymenolepididae</taxon>
        <taxon>Rodentolepis</taxon>
    </lineage>
</organism>
<dbReference type="WBParaSite" id="HNAJ_0000083601-mRNA-1">
    <property type="protein sequence ID" value="HNAJ_0000083601-mRNA-1"/>
    <property type="gene ID" value="HNAJ_0000083601"/>
</dbReference>
<dbReference type="Proteomes" id="UP000278807">
    <property type="component" value="Unassembled WGS sequence"/>
</dbReference>
<reference evidence="1 2" key="2">
    <citation type="submission" date="2018-11" db="EMBL/GenBank/DDBJ databases">
        <authorList>
            <consortium name="Pathogen Informatics"/>
        </authorList>
    </citation>
    <scope>NUCLEOTIDE SEQUENCE [LARGE SCALE GENOMIC DNA]</scope>
</reference>
<reference evidence="3" key="1">
    <citation type="submission" date="2017-02" db="UniProtKB">
        <authorList>
            <consortium name="WormBaseParasite"/>
        </authorList>
    </citation>
    <scope>IDENTIFICATION</scope>
</reference>
<proteinExistence type="predicted"/>
<sequence length="34" mass="3913">MKGSFNIGSISKRCSSTHFLSLSKLKNQRMHLKF</sequence>